<evidence type="ECO:0000313" key="2">
    <source>
        <dbReference type="EMBL" id="RZS62438.1"/>
    </source>
</evidence>
<dbReference type="EMBL" id="SGWX01000001">
    <property type="protein sequence ID" value="RZS62438.1"/>
    <property type="molecule type" value="Genomic_DNA"/>
</dbReference>
<comment type="caution">
    <text evidence="2">The sequence shown here is derived from an EMBL/GenBank/DDBJ whole genome shotgun (WGS) entry which is preliminary data.</text>
</comment>
<sequence length="186" mass="19000">MESLVSRAQRRVDTVLGRVGQTGALTLGALRLVLGAVFVGVLLAQALFVPLIADEMATTLPEAAFLRWPLLVMVIAGLAMVQVAVVCVWRLLTLVAESAVFSHAAFRYVDGIVLAGAVATALAVAALALTVATGMLQPGLLLVTCGAIVGGAGVTLLVVVLRALLVRAVALTDETAALHAELGGVI</sequence>
<organism evidence="2 3">
    <name type="scientific">Xylanimonas ulmi</name>
    <dbReference type="NCBI Taxonomy" id="228973"/>
    <lineage>
        <taxon>Bacteria</taxon>
        <taxon>Bacillati</taxon>
        <taxon>Actinomycetota</taxon>
        <taxon>Actinomycetes</taxon>
        <taxon>Micrococcales</taxon>
        <taxon>Promicromonosporaceae</taxon>
        <taxon>Xylanimonas</taxon>
    </lineage>
</organism>
<dbReference type="InterPro" id="IPR021354">
    <property type="entry name" value="DUF2975"/>
</dbReference>
<keyword evidence="3" id="KW-1185">Reference proteome</keyword>
<evidence type="ECO:0000256" key="1">
    <source>
        <dbReference type="SAM" id="Phobius"/>
    </source>
</evidence>
<protein>
    <submittedName>
        <fullName evidence="2">DUF2975 family protein</fullName>
    </submittedName>
</protein>
<dbReference type="Pfam" id="PF11188">
    <property type="entry name" value="DUF2975"/>
    <property type="match status" value="1"/>
</dbReference>
<dbReference type="OrthoDB" id="3240470at2"/>
<feature type="transmembrane region" description="Helical" evidence="1">
    <location>
        <begin position="32"/>
        <end position="53"/>
    </location>
</feature>
<feature type="transmembrane region" description="Helical" evidence="1">
    <location>
        <begin position="139"/>
        <end position="165"/>
    </location>
</feature>
<keyword evidence="1" id="KW-0812">Transmembrane</keyword>
<gene>
    <name evidence="2" type="ORF">EV386_2771</name>
</gene>
<evidence type="ECO:0000313" key="3">
    <source>
        <dbReference type="Proteomes" id="UP000293852"/>
    </source>
</evidence>
<reference evidence="2 3" key="1">
    <citation type="submission" date="2019-02" db="EMBL/GenBank/DDBJ databases">
        <title>Sequencing the genomes of 1000 actinobacteria strains.</title>
        <authorList>
            <person name="Klenk H.-P."/>
        </authorList>
    </citation>
    <scope>NUCLEOTIDE SEQUENCE [LARGE SCALE GENOMIC DNA]</scope>
    <source>
        <strain evidence="2 3">DSM 16932</strain>
    </source>
</reference>
<keyword evidence="1" id="KW-1133">Transmembrane helix</keyword>
<name>A0A4Q7M728_9MICO</name>
<accession>A0A4Q7M728</accession>
<keyword evidence="1" id="KW-0472">Membrane</keyword>
<dbReference type="RefSeq" id="WP_130415885.1">
    <property type="nucleotide sequence ID" value="NZ_SGWX01000001.1"/>
</dbReference>
<dbReference type="Proteomes" id="UP000293852">
    <property type="component" value="Unassembled WGS sequence"/>
</dbReference>
<proteinExistence type="predicted"/>
<feature type="transmembrane region" description="Helical" evidence="1">
    <location>
        <begin position="112"/>
        <end position="132"/>
    </location>
</feature>
<feature type="transmembrane region" description="Helical" evidence="1">
    <location>
        <begin position="65"/>
        <end position="92"/>
    </location>
</feature>
<dbReference type="AlphaFoldDB" id="A0A4Q7M728"/>